<dbReference type="SMART" id="SM00047">
    <property type="entry name" value="LYZ2"/>
    <property type="match status" value="1"/>
</dbReference>
<dbReference type="GO" id="GO:0071973">
    <property type="term" value="P:bacterial-type flagellum-dependent cell motility"/>
    <property type="evidence" value="ECO:0007669"/>
    <property type="project" value="TreeGrafter"/>
</dbReference>
<proteinExistence type="inferred from homology"/>
<evidence type="ECO:0000259" key="13">
    <source>
        <dbReference type="SMART" id="SM00047"/>
    </source>
</evidence>
<dbReference type="GO" id="GO:0042597">
    <property type="term" value="C:periplasmic space"/>
    <property type="evidence" value="ECO:0007669"/>
    <property type="project" value="UniProtKB-SubCell"/>
</dbReference>
<dbReference type="EMBL" id="AP018052">
    <property type="protein sequence ID" value="BAZ93854.1"/>
    <property type="molecule type" value="Genomic_DNA"/>
</dbReference>
<evidence type="ECO:0000256" key="1">
    <source>
        <dbReference type="ARBA" id="ARBA00002954"/>
    </source>
</evidence>
<dbReference type="PANTHER" id="PTHR33308:SF9">
    <property type="entry name" value="PEPTIDOGLYCAN HYDROLASE FLGJ"/>
    <property type="match status" value="1"/>
</dbReference>
<dbReference type="Pfam" id="PF10135">
    <property type="entry name" value="Rod-binding"/>
    <property type="match status" value="1"/>
</dbReference>
<feature type="region of interest" description="Disordered" evidence="12">
    <location>
        <begin position="131"/>
        <end position="162"/>
    </location>
</feature>
<evidence type="ECO:0000256" key="2">
    <source>
        <dbReference type="ARBA" id="ARBA00004418"/>
    </source>
</evidence>
<dbReference type="GO" id="GO:0004040">
    <property type="term" value="F:amidase activity"/>
    <property type="evidence" value="ECO:0007669"/>
    <property type="project" value="InterPro"/>
</dbReference>
<protein>
    <recommendedName>
        <fullName evidence="5">Peptidoglycan hydrolase FlgJ</fullName>
    </recommendedName>
    <alternativeName>
        <fullName evidence="11">Muramidase FlgJ</fullName>
    </alternativeName>
</protein>
<evidence type="ECO:0000256" key="6">
    <source>
        <dbReference type="ARBA" id="ARBA00022764"/>
    </source>
</evidence>
<keyword evidence="15" id="KW-1185">Reference proteome</keyword>
<keyword evidence="6" id="KW-0574">Periplasm</keyword>
<evidence type="ECO:0000256" key="11">
    <source>
        <dbReference type="ARBA" id="ARBA00030835"/>
    </source>
</evidence>
<comment type="subcellular location">
    <subcellularLocation>
        <location evidence="2">Periplasm</location>
    </subcellularLocation>
</comment>
<organism evidence="14 15">
    <name type="scientific">Thiohalobacter thiocyanaticus</name>
    <dbReference type="NCBI Taxonomy" id="585455"/>
    <lineage>
        <taxon>Bacteria</taxon>
        <taxon>Pseudomonadati</taxon>
        <taxon>Pseudomonadota</taxon>
        <taxon>Gammaproteobacteria</taxon>
        <taxon>Thiohalobacterales</taxon>
        <taxon>Thiohalobacteraceae</taxon>
        <taxon>Thiohalobacter</taxon>
    </lineage>
</organism>
<keyword evidence="14" id="KW-0282">Flagellum</keyword>
<dbReference type="InterPro" id="IPR051056">
    <property type="entry name" value="Glycosyl_Hydrolase_73"/>
</dbReference>
<evidence type="ECO:0000256" key="4">
    <source>
        <dbReference type="ARBA" id="ARBA00007974"/>
    </source>
</evidence>
<accession>A0A1Z4VRL8</accession>
<name>A0A1Z4VRL8_9GAMM</name>
<evidence type="ECO:0000256" key="5">
    <source>
        <dbReference type="ARBA" id="ARBA00013433"/>
    </source>
</evidence>
<keyword evidence="8" id="KW-0378">Hydrolase</keyword>
<evidence type="ECO:0000313" key="15">
    <source>
        <dbReference type="Proteomes" id="UP000218765"/>
    </source>
</evidence>
<evidence type="ECO:0000256" key="8">
    <source>
        <dbReference type="ARBA" id="ARBA00022801"/>
    </source>
</evidence>
<comment type="similarity">
    <text evidence="4">In the C-terminal section; belongs to the glycosyl hydrolase 73 family.</text>
</comment>
<dbReference type="InterPro" id="IPR002901">
    <property type="entry name" value="MGlyc_endo_b_GlcNAc-like_dom"/>
</dbReference>
<dbReference type="KEGG" id="ttc:FOKN1_1458"/>
<dbReference type="Gene3D" id="1.10.530.10">
    <property type="match status" value="1"/>
</dbReference>
<evidence type="ECO:0000256" key="10">
    <source>
        <dbReference type="ARBA" id="ARBA00023316"/>
    </source>
</evidence>
<dbReference type="AlphaFoldDB" id="A0A1Z4VRL8"/>
<dbReference type="Gene3D" id="2.10.70.40">
    <property type="entry name" value="peptidoglycan hydrolase"/>
    <property type="match status" value="1"/>
</dbReference>
<feature type="compositionally biased region" description="Low complexity" evidence="12">
    <location>
        <begin position="131"/>
        <end position="146"/>
    </location>
</feature>
<dbReference type="PRINTS" id="PR01002">
    <property type="entry name" value="FLGFLGJ"/>
</dbReference>
<dbReference type="OrthoDB" id="289937at2"/>
<evidence type="ECO:0000313" key="14">
    <source>
        <dbReference type="EMBL" id="BAZ93854.1"/>
    </source>
</evidence>
<dbReference type="Pfam" id="PF01832">
    <property type="entry name" value="Glucosaminidase"/>
    <property type="match status" value="1"/>
</dbReference>
<dbReference type="NCBIfam" id="TIGR02541">
    <property type="entry name" value="flagell_FlgJ"/>
    <property type="match status" value="1"/>
</dbReference>
<dbReference type="InterPro" id="IPR019301">
    <property type="entry name" value="Flagellar_prot_FlgJ_N"/>
</dbReference>
<keyword evidence="7" id="KW-1005">Bacterial flagellum biogenesis</keyword>
<sequence>MNKVADANAFMDLQGLAALKSRAVESGGRDIDTLRRVAGQFESLFVQMLLKNMRATSFDEGGLLNNDQIKFYQQMFDQQIAVEATKGKGLGIADMLVRQLGGEPRSAGETGMQAPPQVPAVTRETLFGPQAAAAGTPAGNKPGQDSLHPHPDPLPPAGEGEKVSLRGDFIREPGNPREFIQAVWPHARRAAAALGVPPEGVLAQAALETGWGRHVMQQPDGRSSNNLFGIKADARWSGEQVSKPTLEFREGVMQQERAAFRAYDSLGAGFEDYARFLQEQPRYREALRADSAEAFAAALQQAGYATDPQYARKINAIMNHSDFRQQVAALKQAEGGPLASAGESGGAAGQLPGSSSAAPSRAQES</sequence>
<feature type="domain" description="Mannosyl-glycoprotein endo-beta-N-acetylglucosamidase-like" evidence="13">
    <location>
        <begin position="169"/>
        <end position="324"/>
    </location>
</feature>
<keyword evidence="9" id="KW-0326">Glycosidase</keyword>
<dbReference type="GO" id="GO:0044780">
    <property type="term" value="P:bacterial-type flagellum assembly"/>
    <property type="evidence" value="ECO:0007669"/>
    <property type="project" value="InterPro"/>
</dbReference>
<dbReference type="GO" id="GO:0016798">
    <property type="term" value="F:hydrolase activity, acting on glycosyl bonds"/>
    <property type="evidence" value="ECO:0007669"/>
    <property type="project" value="UniProtKB-KW"/>
</dbReference>
<evidence type="ECO:0000256" key="9">
    <source>
        <dbReference type="ARBA" id="ARBA00023295"/>
    </source>
</evidence>
<keyword evidence="10" id="KW-0961">Cell wall biogenesis/degradation</keyword>
<gene>
    <name evidence="14" type="ORF">FOKN1_1458</name>
</gene>
<evidence type="ECO:0000256" key="3">
    <source>
        <dbReference type="ARBA" id="ARBA00006880"/>
    </source>
</evidence>
<comment type="similarity">
    <text evidence="3">In the N-terminal section; belongs to the FlgJ family.</text>
</comment>
<keyword evidence="14" id="KW-0966">Cell projection</keyword>
<dbReference type="RefSeq" id="WP_096366007.1">
    <property type="nucleotide sequence ID" value="NZ_AP018052.1"/>
</dbReference>
<evidence type="ECO:0000256" key="7">
    <source>
        <dbReference type="ARBA" id="ARBA00022795"/>
    </source>
</evidence>
<comment type="function">
    <text evidence="1">Flagellum-specific muramidase which hydrolyzes the peptidoglycan layer to assemble the rod structure in the periplasmic space.</text>
</comment>
<dbReference type="InterPro" id="IPR013377">
    <property type="entry name" value="FlgJ"/>
</dbReference>
<dbReference type="Proteomes" id="UP000218765">
    <property type="component" value="Chromosome"/>
</dbReference>
<evidence type="ECO:0000256" key="12">
    <source>
        <dbReference type="SAM" id="MobiDB-lite"/>
    </source>
</evidence>
<reference evidence="14 15" key="1">
    <citation type="submission" date="2017-05" db="EMBL/GenBank/DDBJ databases">
        <title>Thiocyanate degradation by Thiohalobacter thiocyanaticus FOKN1.</title>
        <authorList>
            <person name="Oshiki M."/>
            <person name="Fukushima T."/>
            <person name="Kawano S."/>
            <person name="Nakagawa J."/>
        </authorList>
    </citation>
    <scope>NUCLEOTIDE SEQUENCE [LARGE SCALE GENOMIC DNA]</scope>
    <source>
        <strain evidence="14 15">FOKN1</strain>
    </source>
</reference>
<dbReference type="GO" id="GO:0071555">
    <property type="term" value="P:cell wall organization"/>
    <property type="evidence" value="ECO:0007669"/>
    <property type="project" value="UniProtKB-KW"/>
</dbReference>
<dbReference type="PANTHER" id="PTHR33308">
    <property type="entry name" value="PEPTIDOGLYCAN HYDROLASE FLGJ"/>
    <property type="match status" value="1"/>
</dbReference>
<feature type="region of interest" description="Disordered" evidence="12">
    <location>
        <begin position="334"/>
        <end position="365"/>
    </location>
</feature>
<keyword evidence="14" id="KW-0969">Cilium</keyword>